<dbReference type="GO" id="GO:0010181">
    <property type="term" value="F:FMN binding"/>
    <property type="evidence" value="ECO:0007669"/>
    <property type="project" value="InterPro"/>
</dbReference>
<dbReference type="Proteomes" id="UP000318709">
    <property type="component" value="Chromosome"/>
</dbReference>
<dbReference type="AlphaFoldDB" id="A0A4Y6U766"/>
<dbReference type="OrthoDB" id="9804454at2"/>
<dbReference type="GO" id="GO:0005829">
    <property type="term" value="C:cytosol"/>
    <property type="evidence" value="ECO:0007669"/>
    <property type="project" value="UniProtKB-ARBA"/>
</dbReference>
<dbReference type="InterPro" id="IPR001155">
    <property type="entry name" value="OxRdtase_FMN_N"/>
</dbReference>
<dbReference type="InterPro" id="IPR013785">
    <property type="entry name" value="Aldolase_TIM"/>
</dbReference>
<dbReference type="RefSeq" id="WP_141442512.1">
    <property type="nucleotide sequence ID" value="NZ_CP038231.1"/>
</dbReference>
<dbReference type="PANTHER" id="PTHR22893:SF91">
    <property type="entry name" value="NADPH DEHYDROGENASE 2-RELATED"/>
    <property type="match status" value="1"/>
</dbReference>
<dbReference type="Gene3D" id="3.20.20.70">
    <property type="entry name" value="Aldolase class I"/>
    <property type="match status" value="1"/>
</dbReference>
<proteinExistence type="inferred from homology"/>
<dbReference type="GO" id="GO:0016628">
    <property type="term" value="F:oxidoreductase activity, acting on the CH-CH group of donors, NAD or NADP as acceptor"/>
    <property type="evidence" value="ECO:0007669"/>
    <property type="project" value="UniProtKB-ARBA"/>
</dbReference>
<evidence type="ECO:0000256" key="3">
    <source>
        <dbReference type="ARBA" id="ARBA00023002"/>
    </source>
</evidence>
<dbReference type="KEGG" id="swf:E3E12_00100"/>
<gene>
    <name evidence="5" type="ORF">E3E12_00100</name>
</gene>
<organism evidence="5 6">
    <name type="scientific">Formicincola oecophyllae</name>
    <dbReference type="NCBI Taxonomy" id="2558361"/>
    <lineage>
        <taxon>Bacteria</taxon>
        <taxon>Pseudomonadati</taxon>
        <taxon>Pseudomonadota</taxon>
        <taxon>Alphaproteobacteria</taxon>
        <taxon>Acetobacterales</taxon>
        <taxon>Acetobacteraceae</taxon>
        <taxon>Formicincola</taxon>
    </lineage>
</organism>
<reference evidence="5 6" key="1">
    <citation type="submission" date="2019-03" db="EMBL/GenBank/DDBJ databases">
        <title>The complete genome sequence of Swingsia_sp. F3b2 LMG30590(T).</title>
        <authorList>
            <person name="Chua K.-O."/>
            <person name="Chan K.-G."/>
            <person name="See-Too W.-S."/>
        </authorList>
    </citation>
    <scope>NUCLEOTIDE SEQUENCE [LARGE SCALE GENOMIC DNA]</scope>
    <source>
        <strain evidence="5 6">F3b2</strain>
    </source>
</reference>
<evidence type="ECO:0000256" key="1">
    <source>
        <dbReference type="ARBA" id="ARBA00001917"/>
    </source>
</evidence>
<comment type="similarity">
    <text evidence="2">Belongs to the NADH:flavin oxidoreductase/NADH oxidase family.</text>
</comment>
<feature type="domain" description="NADH:flavin oxidoreductase/NADH oxidase N-terminal" evidence="4">
    <location>
        <begin position="4"/>
        <end position="337"/>
    </location>
</feature>
<dbReference type="Pfam" id="PF00724">
    <property type="entry name" value="Oxidored_FMN"/>
    <property type="match status" value="1"/>
</dbReference>
<keyword evidence="6" id="KW-1185">Reference proteome</keyword>
<evidence type="ECO:0000313" key="5">
    <source>
        <dbReference type="EMBL" id="QDH12870.1"/>
    </source>
</evidence>
<dbReference type="SUPFAM" id="SSF51395">
    <property type="entry name" value="FMN-linked oxidoreductases"/>
    <property type="match status" value="1"/>
</dbReference>
<evidence type="ECO:0000256" key="2">
    <source>
        <dbReference type="ARBA" id="ARBA00005979"/>
    </source>
</evidence>
<dbReference type="FunFam" id="3.20.20.70:FF:000059">
    <property type="entry name" value="N-ethylmaleimide reductase, FMN-linked"/>
    <property type="match status" value="1"/>
</dbReference>
<name>A0A4Y6U766_9PROT</name>
<comment type="cofactor">
    <cofactor evidence="1">
        <name>FMN</name>
        <dbReference type="ChEBI" id="CHEBI:58210"/>
    </cofactor>
</comment>
<dbReference type="InterPro" id="IPR045247">
    <property type="entry name" value="Oye-like"/>
</dbReference>
<dbReference type="PANTHER" id="PTHR22893">
    <property type="entry name" value="NADH OXIDOREDUCTASE-RELATED"/>
    <property type="match status" value="1"/>
</dbReference>
<accession>A0A4Y6U766</accession>
<protein>
    <submittedName>
        <fullName evidence="5">Alkene reductase</fullName>
    </submittedName>
</protein>
<keyword evidence="3" id="KW-0560">Oxidoreductase</keyword>
<evidence type="ECO:0000259" key="4">
    <source>
        <dbReference type="Pfam" id="PF00724"/>
    </source>
</evidence>
<dbReference type="EMBL" id="CP038231">
    <property type="protein sequence ID" value="QDH12870.1"/>
    <property type="molecule type" value="Genomic_DNA"/>
</dbReference>
<sequence length="373" mass="40832">MATLFDPVEIGSISCQNRIFMAPLTRARGTRDGLATPIMVDYYAQRASAGLIISEAIAVDRQGYGWLNTTGLWNEHQVDSWKPVVKAVHDRGGKIVAQLWHMGRMGYHTISGEPTVSCSPTTPPGFAHQATGKVPYDQAKELTIPEIKAIVKDFGLAARHAIEAGFDGVQIHGANGYLIDQFLRDSTNLRKDEYGGSPENRIRFLREVTESVIAAIGKERTGVRLSPNGEIQGCVDSDPAKVFIPAAAMLQELGVAWIGLREARPGDTFDMAPPTDQPPLSPEIRKVFHGKLVLNGDYTLEEAEKAVQGGAADAISWGRLWITNPDLVARFKNHLKLETAQEPTIWYAAYTTDKARGYTDYPLADGKPAQPQP</sequence>
<evidence type="ECO:0000313" key="6">
    <source>
        <dbReference type="Proteomes" id="UP000318709"/>
    </source>
</evidence>
<dbReference type="CDD" id="cd02933">
    <property type="entry name" value="OYE_like_FMN"/>
    <property type="match status" value="1"/>
</dbReference>